<feature type="region of interest" description="Disordered" evidence="2">
    <location>
        <begin position="1"/>
        <end position="68"/>
    </location>
</feature>
<feature type="compositionally biased region" description="Polar residues" evidence="2">
    <location>
        <begin position="1143"/>
        <end position="1152"/>
    </location>
</feature>
<reference evidence="3" key="2">
    <citation type="submission" date="2013-10" db="EMBL/GenBank/DDBJ databases">
        <authorList>
            <person name="Aslett M."/>
        </authorList>
    </citation>
    <scope>NUCLEOTIDE SEQUENCE [LARGE SCALE GENOMIC DNA]</scope>
    <source>
        <strain evidence="3">Houghton</strain>
    </source>
</reference>
<feature type="region of interest" description="Disordered" evidence="2">
    <location>
        <begin position="933"/>
        <end position="981"/>
    </location>
</feature>
<dbReference type="EMBL" id="HG723367">
    <property type="protein sequence ID" value="CDJ66011.1"/>
    <property type="molecule type" value="Genomic_DNA"/>
</dbReference>
<feature type="region of interest" description="Disordered" evidence="2">
    <location>
        <begin position="1287"/>
        <end position="1311"/>
    </location>
</feature>
<feature type="compositionally biased region" description="Polar residues" evidence="2">
    <location>
        <begin position="1168"/>
        <end position="1180"/>
    </location>
</feature>
<dbReference type="Proteomes" id="UP000030754">
    <property type="component" value="Unassembled WGS sequence"/>
</dbReference>
<keyword evidence="4" id="KW-1185">Reference proteome</keyword>
<feature type="compositionally biased region" description="Polar residues" evidence="2">
    <location>
        <begin position="771"/>
        <end position="783"/>
    </location>
</feature>
<feature type="region of interest" description="Disordered" evidence="2">
    <location>
        <begin position="771"/>
        <end position="790"/>
    </location>
</feature>
<feature type="region of interest" description="Disordered" evidence="2">
    <location>
        <begin position="329"/>
        <end position="355"/>
    </location>
</feature>
<sequence>MEVPAAHPDGPSGAPLEIPTPQRYNAASEAGAPPVGIELNDANSPAHIPIASQPAPCALPDSKGRSSRLLPGRQRILASAARQLAASESLVEGLDLCAVDIDTHSLPPPASLPSLQEPQDDPTPSPRHRKQALELLRLNALLQAAVGAEEDLVIVGLHQVGTQHRHAWAACIAAAFAAAEGEAATAIRMHLLGPDGSVAGAGSGAAARRTTSLTHYEQIVPLDACPHHNQLLLVYVHPGHLSKVTLLSIAKSRLGSYCCRELQQNYKFQWGLNIAAEEELRRQLELRKKQEQQHRQQQQQQRMDLFFNFNNIFGLSEYTAVGATTSEAADPAAELPATEGTASMTGDGEHSERAMEGRLELPSLSSWELRQEQRGQQQRRADGICHSRTCPTRSGDSSCRPSEAAVGSTTGSISSSGDVAACGCEFFREVFAYGGMAARVLIGATPVVFACVDLKLTEEALEPCDKLPACPSGPSRGQVEGVSVQAAAGAARRALLRESCGGASAEDNEGAAAWRKFVIRALQRQQLLAVLSDLRFETDSGWASALELKPLLLLGARQQWWLQTGGSPCSFDTESQSGPHPAAAERQQRLRELEQLGISTAEDERFFFCRIPEKAGSQVLSFGESGRAAEWRRPAWHRRCSDEFEHREGVIARFCLRWMSCRLLVETVDTERVKKECNELRKILKQEGRCLSKLLVDPPLLQLPPVRPFEPMQLKISLSNPHETLPTAYAVYCLADSGRSIVPLSQVSYWHGALWRKWEGRTWEGQSLISASSRESEIQTTPDAQPLLDREQQQLVERERQRLCEETLRETRGQGATTPKAAPLATGKTEAASIKTDADAVLRKRIRLERWLLMDSLHGFLRGGETRVVSMILNIQEGIYSAHELACGVLVLRLVDSRQDFFCCLASSLMPALLGAELQPLAMLGRRNLLGPSDNTFEGEHTQGKDHSPHLDAIPEANAPSVGNDGAEAPVRSAEIEAPTESTSLLPLPKELWWLLMHLHTKAKTVCATAVPGSPQWRDCVNSHRRTCQWKDHQNEQQEEGHSEVYQLCSEGKNSCASIKNEDNNLSDSFFSGSSLCKEHEKQLLDAEGTVCTEGWLAADIAEFLCSSGGETLKWPSFLAGADTYLQPQRGVPVAQRADNGADSLTRSNPCGNTRRRRQKKQRDSEATNRNAADDTTSCDVSHDEPTKREVVFLRACLERGIEIPQGVSICAALALLEEWGATCCFFPSEFAVQDVQTDNLHLLCRAILLSLPAVHRNAFISIISALNELLRAAAYSGISHGVAPRRDAPIDQQHSSGGSSFTSGTGAEWTASPSAAHKSAEKLAGGCPTDIRTAKAACVQLCSGEVICGGRGVSAQRVACLESQDSSQLFRQALLLWTGSWLMKSCRPVLRHAVLDHFIAPI</sequence>
<feature type="region of interest" description="Disordered" evidence="2">
    <location>
        <begin position="107"/>
        <end position="128"/>
    </location>
</feature>
<feature type="coiled-coil region" evidence="1">
    <location>
        <begin position="273"/>
        <end position="301"/>
    </location>
</feature>
<reference evidence="3" key="1">
    <citation type="submission" date="2013-10" db="EMBL/GenBank/DDBJ databases">
        <title>Genomic analysis of the causative agents of coccidiosis in chickens.</title>
        <authorList>
            <person name="Reid A.J."/>
            <person name="Blake D."/>
            <person name="Billington K."/>
            <person name="Browne H."/>
            <person name="Dunn M."/>
            <person name="Hung S."/>
            <person name="Kawahara F."/>
            <person name="Miranda-Saavedra D."/>
            <person name="Mourier T."/>
            <person name="Nagra H."/>
            <person name="Otto T.D."/>
            <person name="Rawlings N."/>
            <person name="Sanchez A."/>
            <person name="Sanders M."/>
            <person name="Subramaniam C."/>
            <person name="Tay Y."/>
            <person name="Dear P."/>
            <person name="Doerig C."/>
            <person name="Gruber A."/>
            <person name="Parkinson J."/>
            <person name="Shirley M."/>
            <person name="Wan K.L."/>
            <person name="Berriman M."/>
            <person name="Tomley F."/>
            <person name="Pain A."/>
        </authorList>
    </citation>
    <scope>NUCLEOTIDE SEQUENCE [LARGE SCALE GENOMIC DNA]</scope>
    <source>
        <strain evidence="3">Houghton</strain>
    </source>
</reference>
<feature type="region of interest" description="Disordered" evidence="2">
    <location>
        <begin position="1135"/>
        <end position="1183"/>
    </location>
</feature>
<evidence type="ECO:0000313" key="4">
    <source>
        <dbReference type="Proteomes" id="UP000030754"/>
    </source>
</evidence>
<dbReference type="OrthoDB" id="346473at2759"/>
<protein>
    <submittedName>
        <fullName evidence="3">Uncharacterized protein</fullName>
    </submittedName>
</protein>
<name>U6MPR4_9EIME</name>
<feature type="region of interest" description="Disordered" evidence="2">
    <location>
        <begin position="809"/>
        <end position="829"/>
    </location>
</feature>
<dbReference type="VEuPathDB" id="ToxoDB:ENH_00015730"/>
<organism evidence="3 4">
    <name type="scientific">Eimeria necatrix</name>
    <dbReference type="NCBI Taxonomy" id="51315"/>
    <lineage>
        <taxon>Eukaryota</taxon>
        <taxon>Sar</taxon>
        <taxon>Alveolata</taxon>
        <taxon>Apicomplexa</taxon>
        <taxon>Conoidasida</taxon>
        <taxon>Coccidia</taxon>
        <taxon>Eucoccidiorida</taxon>
        <taxon>Eimeriorina</taxon>
        <taxon>Eimeriidae</taxon>
        <taxon>Eimeria</taxon>
    </lineage>
</organism>
<gene>
    <name evidence="3" type="ORF">ENH_00015730</name>
</gene>
<evidence type="ECO:0000256" key="2">
    <source>
        <dbReference type="SAM" id="MobiDB-lite"/>
    </source>
</evidence>
<evidence type="ECO:0000256" key="1">
    <source>
        <dbReference type="SAM" id="Coils"/>
    </source>
</evidence>
<keyword evidence="1" id="KW-0175">Coiled coil</keyword>
<feature type="compositionally biased region" description="Low complexity" evidence="2">
    <location>
        <begin position="1296"/>
        <end position="1307"/>
    </location>
</feature>
<dbReference type="RefSeq" id="XP_013434478.1">
    <property type="nucleotide sequence ID" value="XM_013579024.1"/>
</dbReference>
<accession>U6MPR4</accession>
<dbReference type="GeneID" id="25471753"/>
<evidence type="ECO:0000313" key="3">
    <source>
        <dbReference type="EMBL" id="CDJ66011.1"/>
    </source>
</evidence>
<proteinExistence type="predicted"/>
<feature type="compositionally biased region" description="Basic and acidic residues" evidence="2">
    <location>
        <begin position="938"/>
        <end position="950"/>
    </location>
</feature>